<protein>
    <submittedName>
        <fullName evidence="1">Uncharacterized protein</fullName>
    </submittedName>
</protein>
<dbReference type="EMBL" id="KV454478">
    <property type="protein sequence ID" value="ODV61887.1"/>
    <property type="molecule type" value="Genomic_DNA"/>
</dbReference>
<dbReference type="AlphaFoldDB" id="A0A1D2VK42"/>
<evidence type="ECO:0000313" key="1">
    <source>
        <dbReference type="EMBL" id="ODV61887.1"/>
    </source>
</evidence>
<organism evidence="1 2">
    <name type="scientific">Ascoidea rubescens DSM 1968</name>
    <dbReference type="NCBI Taxonomy" id="1344418"/>
    <lineage>
        <taxon>Eukaryota</taxon>
        <taxon>Fungi</taxon>
        <taxon>Dikarya</taxon>
        <taxon>Ascomycota</taxon>
        <taxon>Saccharomycotina</taxon>
        <taxon>Saccharomycetes</taxon>
        <taxon>Ascoideaceae</taxon>
        <taxon>Ascoidea</taxon>
    </lineage>
</organism>
<accession>A0A1D2VK42</accession>
<sequence>MALIHKFLNYSEEQLKRMMRILTSNYFEFTSKVPKDTNNSPQRFIQQSLFYKSSCLVSIEAEDISNTGNHIGCLKIVNYDNNNTEINHTPLSSLDKADYATIKHFPLLTFSHLTVVNHRA</sequence>
<reference evidence="2" key="1">
    <citation type="submission" date="2016-05" db="EMBL/GenBank/DDBJ databases">
        <title>Comparative genomics of biotechnologically important yeasts.</title>
        <authorList>
            <consortium name="DOE Joint Genome Institute"/>
            <person name="Riley R."/>
            <person name="Haridas S."/>
            <person name="Wolfe K.H."/>
            <person name="Lopes M.R."/>
            <person name="Hittinger C.T."/>
            <person name="Goker M."/>
            <person name="Salamov A."/>
            <person name="Wisecaver J."/>
            <person name="Long T.M."/>
            <person name="Aerts A.L."/>
            <person name="Barry K."/>
            <person name="Choi C."/>
            <person name="Clum A."/>
            <person name="Coughlan A.Y."/>
            <person name="Deshpande S."/>
            <person name="Douglass A.P."/>
            <person name="Hanson S.J."/>
            <person name="Klenk H.-P."/>
            <person name="Labutti K."/>
            <person name="Lapidus A."/>
            <person name="Lindquist E."/>
            <person name="Lipzen A."/>
            <person name="Meier-Kolthoff J.P."/>
            <person name="Ohm R.A."/>
            <person name="Otillar R.P."/>
            <person name="Pangilinan J."/>
            <person name="Peng Y."/>
            <person name="Rokas A."/>
            <person name="Rosa C.A."/>
            <person name="Scheuner C."/>
            <person name="Sibirny A.A."/>
            <person name="Slot J.C."/>
            <person name="Stielow J.B."/>
            <person name="Sun H."/>
            <person name="Kurtzman C.P."/>
            <person name="Blackwell M."/>
            <person name="Grigoriev I.V."/>
            <person name="Jeffries T.W."/>
        </authorList>
    </citation>
    <scope>NUCLEOTIDE SEQUENCE [LARGE SCALE GENOMIC DNA]</scope>
    <source>
        <strain evidence="2">DSM 1968</strain>
    </source>
</reference>
<dbReference type="GeneID" id="30965968"/>
<proteinExistence type="predicted"/>
<keyword evidence="2" id="KW-1185">Reference proteome</keyword>
<evidence type="ECO:0000313" key="2">
    <source>
        <dbReference type="Proteomes" id="UP000095038"/>
    </source>
</evidence>
<dbReference type="Proteomes" id="UP000095038">
    <property type="component" value="Unassembled WGS sequence"/>
</dbReference>
<gene>
    <name evidence="1" type="ORF">ASCRUDRAFT_7354</name>
</gene>
<dbReference type="InParanoid" id="A0A1D2VK42"/>
<dbReference type="RefSeq" id="XP_020048194.1">
    <property type="nucleotide sequence ID" value="XM_020192332.1"/>
</dbReference>
<name>A0A1D2VK42_9ASCO</name>